<dbReference type="RefSeq" id="WP_354599900.1">
    <property type="nucleotide sequence ID" value="NZ_JBEWZI010000003.1"/>
</dbReference>
<evidence type="ECO:0000313" key="1">
    <source>
        <dbReference type="EMBL" id="MET7013440.1"/>
    </source>
</evidence>
<dbReference type="EMBL" id="JBEWZI010000003">
    <property type="protein sequence ID" value="MET7013440.1"/>
    <property type="molecule type" value="Genomic_DNA"/>
</dbReference>
<protein>
    <submittedName>
        <fullName evidence="1">Uncharacterized protein</fullName>
    </submittedName>
</protein>
<keyword evidence="2" id="KW-1185">Reference proteome</keyword>
<dbReference type="Proteomes" id="UP001549691">
    <property type="component" value="Unassembled WGS sequence"/>
</dbReference>
<evidence type="ECO:0000313" key="2">
    <source>
        <dbReference type="Proteomes" id="UP001549691"/>
    </source>
</evidence>
<sequence length="345" mass="39038">MGLLDWFRQSTPQLDQERVSDALVDSTIDYVVKMTDARLALVNQYRARLSGPVKRSLEFLAAQRSNLPAVHEVGPLAWSIDPSMRAFFAQPADLLDTFGHCPPLLNYAAQSVPLDPIFAILAMEIDEQQRFGVGLQGEMMVRDVAHVTLSFSHHRLRLFANSEAGLWQSVSRRMLDELSLIALEHMQAEQSLRKELAEHRDLLSARLATFTRRGAGIDSFLSEAGTQVSPQESADLLHKLEENEARLEELGCPTEMLDRQLDYLAEVLAEPMRFIQLERCQPHLDSMNVVLSGNSETASGEQIEYNLVTFDRHPPQRRAFLPVRVDRALLGEARKLKLDNAERWL</sequence>
<comment type="caution">
    <text evidence="1">The sequence shown here is derived from an EMBL/GenBank/DDBJ whole genome shotgun (WGS) entry which is preliminary data.</text>
</comment>
<organism evidence="1 2">
    <name type="scientific">Uliginosibacterium flavum</name>
    <dbReference type="NCBI Taxonomy" id="1396831"/>
    <lineage>
        <taxon>Bacteria</taxon>
        <taxon>Pseudomonadati</taxon>
        <taxon>Pseudomonadota</taxon>
        <taxon>Betaproteobacteria</taxon>
        <taxon>Rhodocyclales</taxon>
        <taxon>Zoogloeaceae</taxon>
        <taxon>Uliginosibacterium</taxon>
    </lineage>
</organism>
<gene>
    <name evidence="1" type="ORF">ABXR19_04510</name>
</gene>
<reference evidence="1 2" key="1">
    <citation type="submission" date="2024-07" db="EMBL/GenBank/DDBJ databases">
        <title>Uliginosibacterium flavum JJ3220;KACC:17644.</title>
        <authorList>
            <person name="Kim M.K."/>
        </authorList>
    </citation>
    <scope>NUCLEOTIDE SEQUENCE [LARGE SCALE GENOMIC DNA]</scope>
    <source>
        <strain evidence="1 2">KACC:17644</strain>
    </source>
</reference>
<proteinExistence type="predicted"/>
<name>A0ABV2TIT1_9RHOO</name>
<accession>A0ABV2TIT1</accession>